<reference evidence="6" key="1">
    <citation type="journal article" date="2018" name="Antonie Van Leeuwenhoek">
        <title>Proteinivorax hydrogeniformans sp. nov., an anaerobic, haloalkaliphilic bacterium fermenting proteinaceous compounds with high hydrogen production.</title>
        <authorList>
            <person name="Boltyanskaya Y."/>
            <person name="Detkova E."/>
            <person name="Pimenov N."/>
            <person name="Kevbrin V."/>
        </authorList>
    </citation>
    <scope>NUCLEOTIDE SEQUENCE</scope>
    <source>
        <strain evidence="6">Z-710</strain>
    </source>
</reference>
<reference evidence="6" key="2">
    <citation type="submission" date="2024-06" db="EMBL/GenBank/DDBJ databases">
        <authorList>
            <person name="Petrova K.O."/>
            <person name="Toshchakov S.V."/>
            <person name="Boltjanskaja Y.V."/>
            <person name="Kevbrin V.V."/>
        </authorList>
    </citation>
    <scope>NUCLEOTIDE SEQUENCE</scope>
    <source>
        <strain evidence="6">Z-710</strain>
    </source>
</reference>
<evidence type="ECO:0000256" key="3">
    <source>
        <dbReference type="ARBA" id="ARBA00023239"/>
    </source>
</evidence>
<dbReference type="AlphaFoldDB" id="A0AAU8HX17"/>
<dbReference type="RefSeq" id="WP_353894442.1">
    <property type="nucleotide sequence ID" value="NZ_CP159485.1"/>
</dbReference>
<feature type="domain" description="Thiamine pyrophosphate enzyme N-terminal TPP-binding" evidence="5">
    <location>
        <begin position="10"/>
        <end position="114"/>
    </location>
</feature>
<dbReference type="Pfam" id="PF02775">
    <property type="entry name" value="TPP_enzyme_C"/>
    <property type="match status" value="1"/>
</dbReference>
<sequence length="382" mass="41827">MIEPKKFYCYLKGEGISFFTGVPDSLLNDFCLYLSDNISKEEHIIAANEGNAIGIATGSYLATGKTPLVYMQNSGIGNALNPLISLTNKETYSIPMVLLIGWRGAPGTNDWTHHKKQGEESPRILETLDIPYKELNTTEDEEVLEMIQWATKTACEKSSPVALLANKGVLEKGQKKDLLLEESELTMSREEAIETIIKTVPKDALFVATTGRATREIYEVRNKCGMNHDHDFLNVGSMGHASSIVAGIAMGQKERLVVCLDGDAAALMHMGAMPIIGSSGLSNILHVVLNNGVHESVGGQPSIAHKINFTGVAKSVGYQTIEGEVKTKKGLVNAINRLLLNEKKPAFIDMHIRQGIRKDIPKLDVSLEEVKKNLMKAIKKTQ</sequence>
<dbReference type="Gene3D" id="3.40.50.970">
    <property type="match status" value="2"/>
</dbReference>
<dbReference type="InterPro" id="IPR029061">
    <property type="entry name" value="THDP-binding"/>
</dbReference>
<name>A0AAU8HX17_9FIRM</name>
<dbReference type="Pfam" id="PF02776">
    <property type="entry name" value="TPP_enzyme_N"/>
    <property type="match status" value="1"/>
</dbReference>
<gene>
    <name evidence="6" type="primary">aepY</name>
    <name evidence="6" type="ORF">PRVXH_001245</name>
</gene>
<dbReference type="InterPro" id="IPR012001">
    <property type="entry name" value="Thiamin_PyroP_enz_TPP-bd_dom"/>
</dbReference>
<dbReference type="EC" id="4.1.1.82" evidence="6"/>
<keyword evidence="2" id="KW-0786">Thiamine pyrophosphate</keyword>
<proteinExistence type="predicted"/>
<keyword evidence="3 6" id="KW-0456">Lyase</keyword>
<dbReference type="InterPro" id="IPR011766">
    <property type="entry name" value="TPP_enzyme_TPP-bd"/>
</dbReference>
<organism evidence="6">
    <name type="scientific">Proteinivorax hydrogeniformans</name>
    <dbReference type="NCBI Taxonomy" id="1826727"/>
    <lineage>
        <taxon>Bacteria</taxon>
        <taxon>Bacillati</taxon>
        <taxon>Bacillota</taxon>
        <taxon>Clostridia</taxon>
        <taxon>Eubacteriales</taxon>
        <taxon>Proteinivoracaceae</taxon>
        <taxon>Proteinivorax</taxon>
    </lineage>
</organism>
<dbReference type="InterPro" id="IPR051818">
    <property type="entry name" value="TPP_dependent_decarboxylase"/>
</dbReference>
<dbReference type="PANTHER" id="PTHR42818:SF1">
    <property type="entry name" value="SULFOPYRUVATE DECARBOXYLASE"/>
    <property type="match status" value="1"/>
</dbReference>
<evidence type="ECO:0000256" key="2">
    <source>
        <dbReference type="ARBA" id="ARBA00023052"/>
    </source>
</evidence>
<feature type="domain" description="Thiamine pyrophosphate enzyme TPP-binding" evidence="4">
    <location>
        <begin position="232"/>
        <end position="350"/>
    </location>
</feature>
<evidence type="ECO:0000259" key="4">
    <source>
        <dbReference type="Pfam" id="PF02775"/>
    </source>
</evidence>
<dbReference type="GO" id="GO:0032923">
    <property type="term" value="P:organic phosphonate biosynthetic process"/>
    <property type="evidence" value="ECO:0007669"/>
    <property type="project" value="InterPro"/>
</dbReference>
<dbReference type="PANTHER" id="PTHR42818">
    <property type="entry name" value="SULFOPYRUVATE DECARBOXYLASE SUBUNIT ALPHA"/>
    <property type="match status" value="1"/>
</dbReference>
<dbReference type="EMBL" id="CP159485">
    <property type="protein sequence ID" value="XCI29894.1"/>
    <property type="molecule type" value="Genomic_DNA"/>
</dbReference>
<dbReference type="GO" id="GO:0030976">
    <property type="term" value="F:thiamine pyrophosphate binding"/>
    <property type="evidence" value="ECO:0007669"/>
    <property type="project" value="InterPro"/>
</dbReference>
<evidence type="ECO:0000259" key="5">
    <source>
        <dbReference type="Pfam" id="PF02776"/>
    </source>
</evidence>
<dbReference type="NCBIfam" id="TIGR03297">
    <property type="entry name" value="Ppyr-DeCO2ase"/>
    <property type="match status" value="1"/>
</dbReference>
<keyword evidence="1" id="KW-0210">Decarboxylase</keyword>
<dbReference type="InterPro" id="IPR017684">
    <property type="entry name" value="Phosphono-pyrv_decarboxylase"/>
</dbReference>
<accession>A0AAU8HX17</accession>
<dbReference type="SUPFAM" id="SSF52518">
    <property type="entry name" value="Thiamin diphosphate-binding fold (THDP-binding)"/>
    <property type="match status" value="2"/>
</dbReference>
<evidence type="ECO:0000313" key="6">
    <source>
        <dbReference type="EMBL" id="XCI29894.1"/>
    </source>
</evidence>
<dbReference type="GO" id="GO:0033980">
    <property type="term" value="F:phosphonopyruvate decarboxylase activity"/>
    <property type="evidence" value="ECO:0007669"/>
    <property type="project" value="UniProtKB-EC"/>
</dbReference>
<protein>
    <submittedName>
        <fullName evidence="6">Phosphonopyruvate decarboxylase</fullName>
        <ecNumber evidence="6">4.1.1.82</ecNumber>
    </submittedName>
</protein>
<evidence type="ECO:0000256" key="1">
    <source>
        <dbReference type="ARBA" id="ARBA00022793"/>
    </source>
</evidence>
<dbReference type="CDD" id="cd07035">
    <property type="entry name" value="TPP_PYR_POX_like"/>
    <property type="match status" value="1"/>
</dbReference>